<reference evidence="1 2" key="1">
    <citation type="submission" date="2019-11" db="EMBL/GenBank/DDBJ databases">
        <title>Draft Genome Sequence of Plant Growth-Promoting Rhizosphere-Associated Bacteria.</title>
        <authorList>
            <person name="Vasilyev I.Y."/>
            <person name="Radchenko V."/>
            <person name="Ilnitskaya E.V."/>
        </authorList>
    </citation>
    <scope>NUCLEOTIDE SEQUENCE [LARGE SCALE GENOMIC DNA]</scope>
    <source>
        <strain evidence="1 2">VRA_1sq_f</strain>
    </source>
</reference>
<accession>A0A6A8LXG9</accession>
<proteinExistence type="predicted"/>
<dbReference type="Proteomes" id="UP000437575">
    <property type="component" value="Unassembled WGS sequence"/>
</dbReference>
<evidence type="ECO:0000313" key="2">
    <source>
        <dbReference type="Proteomes" id="UP000437575"/>
    </source>
</evidence>
<name>A0A6A8LXG9_9LACO</name>
<protein>
    <submittedName>
        <fullName evidence="1">DNA polymerase IV</fullName>
    </submittedName>
</protein>
<organism evidence="1 2">
    <name type="scientific">Ligilactobacillus salivarius</name>
    <dbReference type="NCBI Taxonomy" id="1624"/>
    <lineage>
        <taxon>Bacteria</taxon>
        <taxon>Bacillati</taxon>
        <taxon>Bacillota</taxon>
        <taxon>Bacilli</taxon>
        <taxon>Lactobacillales</taxon>
        <taxon>Lactobacillaceae</taxon>
        <taxon>Ligilactobacillus</taxon>
    </lineage>
</organism>
<dbReference type="AlphaFoldDB" id="A0A6A8LXG9"/>
<gene>
    <name evidence="1" type="ORF">GKC34_12640</name>
</gene>
<sequence length="36" mass="4136">KQLFEEVQDTDIDVRLLGLTLTNLDTVNFENMSLPI</sequence>
<feature type="non-terminal residue" evidence="1">
    <location>
        <position position="1"/>
    </location>
</feature>
<dbReference type="EMBL" id="WKKZ01001064">
    <property type="protein sequence ID" value="MSE06559.1"/>
    <property type="molecule type" value="Genomic_DNA"/>
</dbReference>
<comment type="caution">
    <text evidence="1">The sequence shown here is derived from an EMBL/GenBank/DDBJ whole genome shotgun (WGS) entry which is preliminary data.</text>
</comment>
<evidence type="ECO:0000313" key="1">
    <source>
        <dbReference type="EMBL" id="MSE06559.1"/>
    </source>
</evidence>